<evidence type="ECO:0000259" key="2">
    <source>
        <dbReference type="Pfam" id="PF13581"/>
    </source>
</evidence>
<dbReference type="InterPro" id="IPR050267">
    <property type="entry name" value="Anti-sigma-factor_SerPK"/>
</dbReference>
<protein>
    <submittedName>
        <fullName evidence="3">ATP-binding protein</fullName>
    </submittedName>
</protein>
<keyword evidence="3" id="KW-0067">ATP-binding</keyword>
<accession>A0ABW1MLQ4</accession>
<keyword evidence="1" id="KW-0808">Transferase</keyword>
<dbReference type="Gene3D" id="3.30.565.10">
    <property type="entry name" value="Histidine kinase-like ATPase, C-terminal domain"/>
    <property type="match status" value="1"/>
</dbReference>
<dbReference type="InterPro" id="IPR036890">
    <property type="entry name" value="HATPase_C_sf"/>
</dbReference>
<dbReference type="Pfam" id="PF13581">
    <property type="entry name" value="HATPase_c_2"/>
    <property type="match status" value="1"/>
</dbReference>
<dbReference type="CDD" id="cd16936">
    <property type="entry name" value="HATPase_RsbW-like"/>
    <property type="match status" value="1"/>
</dbReference>
<evidence type="ECO:0000313" key="3">
    <source>
        <dbReference type="EMBL" id="MFC6064699.1"/>
    </source>
</evidence>
<evidence type="ECO:0000313" key="4">
    <source>
        <dbReference type="Proteomes" id="UP001596139"/>
    </source>
</evidence>
<reference evidence="4" key="1">
    <citation type="journal article" date="2019" name="Int. J. Syst. Evol. Microbiol.">
        <title>The Global Catalogue of Microorganisms (GCM) 10K type strain sequencing project: providing services to taxonomists for standard genome sequencing and annotation.</title>
        <authorList>
            <consortium name="The Broad Institute Genomics Platform"/>
            <consortium name="The Broad Institute Genome Sequencing Center for Infectious Disease"/>
            <person name="Wu L."/>
            <person name="Ma J."/>
        </authorList>
    </citation>
    <scope>NUCLEOTIDE SEQUENCE [LARGE SCALE GENOMIC DNA]</scope>
    <source>
        <strain evidence="4">CGMCC 1.15180</strain>
    </source>
</reference>
<dbReference type="SUPFAM" id="SSF55874">
    <property type="entry name" value="ATPase domain of HSP90 chaperone/DNA topoisomerase II/histidine kinase"/>
    <property type="match status" value="1"/>
</dbReference>
<dbReference type="GO" id="GO:0005524">
    <property type="term" value="F:ATP binding"/>
    <property type="evidence" value="ECO:0007669"/>
    <property type="project" value="UniProtKB-KW"/>
</dbReference>
<dbReference type="PANTHER" id="PTHR35526">
    <property type="entry name" value="ANTI-SIGMA-F FACTOR RSBW-RELATED"/>
    <property type="match status" value="1"/>
</dbReference>
<sequence>MGTKVSTMLAPLWQGLPPVDPAAISGSVSWTLQPQYESVRGARQFTRETLQHWNMDELFDSVALVVSELVTNALRHAAPERDGAAGGRVHGAADDTSPRLHLIRWAGRLVCAVRDASDASPVEGEADFSAESGRGLYLVDSFSDSWGWHRLEDAAHGKVVWALFQLPQVPAQATAASRAQAS</sequence>
<dbReference type="PANTHER" id="PTHR35526:SF3">
    <property type="entry name" value="ANTI-SIGMA-F FACTOR RSBW"/>
    <property type="match status" value="1"/>
</dbReference>
<dbReference type="EMBL" id="JBHSPX010000006">
    <property type="protein sequence ID" value="MFC6064699.1"/>
    <property type="molecule type" value="Genomic_DNA"/>
</dbReference>
<evidence type="ECO:0000256" key="1">
    <source>
        <dbReference type="ARBA" id="ARBA00022527"/>
    </source>
</evidence>
<keyword evidence="3" id="KW-0547">Nucleotide-binding</keyword>
<dbReference type="Proteomes" id="UP001596139">
    <property type="component" value="Unassembled WGS sequence"/>
</dbReference>
<dbReference type="InterPro" id="IPR003594">
    <property type="entry name" value="HATPase_dom"/>
</dbReference>
<organism evidence="3 4">
    <name type="scientific">Streptomyces ochraceiscleroticus</name>
    <dbReference type="NCBI Taxonomy" id="47761"/>
    <lineage>
        <taxon>Bacteria</taxon>
        <taxon>Bacillati</taxon>
        <taxon>Actinomycetota</taxon>
        <taxon>Actinomycetes</taxon>
        <taxon>Kitasatosporales</taxon>
        <taxon>Streptomycetaceae</taxon>
        <taxon>Streptomyces</taxon>
    </lineage>
</organism>
<keyword evidence="4" id="KW-1185">Reference proteome</keyword>
<name>A0ABW1MLQ4_9ACTN</name>
<gene>
    <name evidence="3" type="ORF">ACFP4F_19385</name>
</gene>
<feature type="domain" description="Histidine kinase/HSP90-like ATPase" evidence="2">
    <location>
        <begin position="34"/>
        <end position="161"/>
    </location>
</feature>
<dbReference type="RefSeq" id="WP_063761819.1">
    <property type="nucleotide sequence ID" value="NZ_JBHSPX010000006.1"/>
</dbReference>
<keyword evidence="1" id="KW-0723">Serine/threonine-protein kinase</keyword>
<keyword evidence="1" id="KW-0418">Kinase</keyword>
<proteinExistence type="predicted"/>
<comment type="caution">
    <text evidence="3">The sequence shown here is derived from an EMBL/GenBank/DDBJ whole genome shotgun (WGS) entry which is preliminary data.</text>
</comment>